<reference evidence="2" key="1">
    <citation type="submission" date="2016-10" db="EMBL/GenBank/DDBJ databases">
        <authorList>
            <person name="Varghese N."/>
            <person name="Submissions S."/>
        </authorList>
    </citation>
    <scope>NUCLEOTIDE SEQUENCE [LARGE SCALE GENOMIC DNA]</scope>
    <source>
        <strain evidence="2">CGMCC 1.8981</strain>
    </source>
</reference>
<dbReference type="EMBL" id="FNWL01000003">
    <property type="protein sequence ID" value="SEH17276.1"/>
    <property type="molecule type" value="Genomic_DNA"/>
</dbReference>
<dbReference type="Pfam" id="PF21811">
    <property type="entry name" value="RdfA"/>
    <property type="match status" value="1"/>
</dbReference>
<accession>A0A1H6G2F9</accession>
<proteinExistence type="predicted"/>
<evidence type="ECO:0000313" key="2">
    <source>
        <dbReference type="Proteomes" id="UP000199112"/>
    </source>
</evidence>
<organism evidence="1 2">
    <name type="scientific">Natronorubrum sediminis</name>
    <dbReference type="NCBI Taxonomy" id="640943"/>
    <lineage>
        <taxon>Archaea</taxon>
        <taxon>Methanobacteriati</taxon>
        <taxon>Methanobacteriota</taxon>
        <taxon>Stenosarchaea group</taxon>
        <taxon>Halobacteria</taxon>
        <taxon>Halobacteriales</taxon>
        <taxon>Natrialbaceae</taxon>
        <taxon>Natronorubrum</taxon>
    </lineage>
</organism>
<dbReference type="InterPro" id="IPR048925">
    <property type="entry name" value="RdfA"/>
</dbReference>
<dbReference type="AlphaFoldDB" id="A0A1H6G2F9"/>
<dbReference type="Proteomes" id="UP000199112">
    <property type="component" value="Unassembled WGS sequence"/>
</dbReference>
<evidence type="ECO:0000313" key="1">
    <source>
        <dbReference type="EMBL" id="SEH17276.1"/>
    </source>
</evidence>
<dbReference type="OrthoDB" id="304916at2157"/>
<protein>
    <submittedName>
        <fullName evidence="1">Uncharacterized protein</fullName>
    </submittedName>
</protein>
<name>A0A1H6G2F9_9EURY</name>
<gene>
    <name evidence="1" type="ORF">SAMN04487967_3103</name>
</gene>
<keyword evidence="2" id="KW-1185">Reference proteome</keyword>
<sequence>MDERRTTPGPQPKVPRLLEKYDLEGVGDKLEAHWTHPDERKSLRALADSFNERLLRAALEDAGVETITEDIDRLYELLREETGSRGEQSQARRRLERAGVDVETVTEEFVSYGAIRSYLTEYRDASLPEATDEDVRRTERQAIDGLRERTVTVTESKLARLRRTDRLELGSHRVLATVQVVCEDCHEQYDAAELIERGGCACSES</sequence>
<dbReference type="RefSeq" id="WP_090507863.1">
    <property type="nucleotide sequence ID" value="NZ_FNWL01000003.1"/>
</dbReference>